<name>A0A0G4IXT1_PLABS</name>
<evidence type="ECO:0000313" key="2">
    <source>
        <dbReference type="EMBL" id="CEP00123.1"/>
    </source>
</evidence>
<organism evidence="2 3">
    <name type="scientific">Plasmodiophora brassicae</name>
    <name type="common">Clubroot disease agent</name>
    <dbReference type="NCBI Taxonomy" id="37360"/>
    <lineage>
        <taxon>Eukaryota</taxon>
        <taxon>Sar</taxon>
        <taxon>Rhizaria</taxon>
        <taxon>Endomyxa</taxon>
        <taxon>Phytomyxea</taxon>
        <taxon>Plasmodiophorida</taxon>
        <taxon>Plasmodiophoridae</taxon>
        <taxon>Plasmodiophora</taxon>
    </lineage>
</organism>
<dbReference type="Proteomes" id="UP000039324">
    <property type="component" value="Unassembled WGS sequence"/>
</dbReference>
<keyword evidence="3" id="KW-1185">Reference proteome</keyword>
<dbReference type="AlphaFoldDB" id="A0A0G4IXT1"/>
<gene>
    <name evidence="2" type="ORF">PBRA_007857</name>
</gene>
<feature type="region of interest" description="Disordered" evidence="1">
    <location>
        <begin position="1"/>
        <end position="35"/>
    </location>
</feature>
<dbReference type="EMBL" id="CDSF01000097">
    <property type="protein sequence ID" value="CEP00123.1"/>
    <property type="molecule type" value="Genomic_DNA"/>
</dbReference>
<proteinExistence type="predicted"/>
<evidence type="ECO:0000313" key="3">
    <source>
        <dbReference type="Proteomes" id="UP000039324"/>
    </source>
</evidence>
<feature type="compositionally biased region" description="Pro residues" evidence="1">
    <location>
        <begin position="1"/>
        <end position="10"/>
    </location>
</feature>
<protein>
    <submittedName>
        <fullName evidence="2">Uncharacterized protein</fullName>
    </submittedName>
</protein>
<reference evidence="2 3" key="1">
    <citation type="submission" date="2015-02" db="EMBL/GenBank/DDBJ databases">
        <authorList>
            <person name="Chooi Y.-H."/>
        </authorList>
    </citation>
    <scope>NUCLEOTIDE SEQUENCE [LARGE SCALE GENOMIC DNA]</scope>
    <source>
        <strain evidence="2">E3</strain>
    </source>
</reference>
<accession>A0A0G4IXT1</accession>
<sequence>MATFPAPSPLLPRTLPPTGSGALRPRRRNLRQERRSFGASAVDELVDNGVQQRMRPLTTSQEDVVRQRVGEALARMGLRFSAHGGQLTGNRVLKQNSHKQYKQLYRQLALFCKRIGDFESLIILDERAPTEFCPSMSADTLMAFIDFKVLPPGTPVVVHRDDAVSSHRVGPVLDYFSRQPILATGAWNDPNSCNQLLSAVSDLHVARHQSGQYSEPCPACIVAYRDNNVSCNFHAGVPRLWRSGCPRSHQNVKNRYRRVTQIDLVDYTAQGDSPLMPHELIAIRKALLSADRYCRSCIESLSVLVPRSLQSFPLYAVRPSRMPYGLSWS</sequence>
<dbReference type="OrthoDB" id="2158984at2759"/>
<evidence type="ECO:0000256" key="1">
    <source>
        <dbReference type="SAM" id="MobiDB-lite"/>
    </source>
</evidence>